<dbReference type="InterPro" id="IPR017585">
    <property type="entry name" value="SAF_FlgA"/>
</dbReference>
<reference evidence="6" key="1">
    <citation type="submission" date="2020-10" db="EMBL/GenBank/DDBJ databases">
        <authorList>
            <person name="Abbas A."/>
            <person name="Razzaq R."/>
            <person name="Waqas M."/>
            <person name="Abbas N."/>
            <person name="Nielsen T.K."/>
            <person name="Hansen L.H."/>
            <person name="Hussain S."/>
            <person name="Shahid M."/>
        </authorList>
    </citation>
    <scope>NUCLEOTIDE SEQUENCE</scope>
    <source>
        <strain evidence="6">S14</strain>
    </source>
</reference>
<evidence type="ECO:0000313" key="7">
    <source>
        <dbReference type="Proteomes" id="UP001181622"/>
    </source>
</evidence>
<dbReference type="SMART" id="SM00858">
    <property type="entry name" value="SAF"/>
    <property type="match status" value="1"/>
</dbReference>
<organism evidence="6 7">
    <name type="scientific">Chelatococcus sambhunathii</name>
    <dbReference type="NCBI Taxonomy" id="363953"/>
    <lineage>
        <taxon>Bacteria</taxon>
        <taxon>Pseudomonadati</taxon>
        <taxon>Pseudomonadota</taxon>
        <taxon>Alphaproteobacteria</taxon>
        <taxon>Hyphomicrobiales</taxon>
        <taxon>Chelatococcaceae</taxon>
        <taxon>Chelatococcus</taxon>
    </lineage>
</organism>
<evidence type="ECO:0000256" key="2">
    <source>
        <dbReference type="ARBA" id="ARBA00022729"/>
    </source>
</evidence>
<dbReference type="Proteomes" id="UP001181622">
    <property type="component" value="Unassembled WGS sequence"/>
</dbReference>
<dbReference type="PANTHER" id="PTHR36307:SF1">
    <property type="entry name" value="FLAGELLA BASAL BODY P-RING FORMATION PROTEIN FLGA"/>
    <property type="match status" value="1"/>
</dbReference>
<keyword evidence="3" id="KW-0574">Periplasm</keyword>
<keyword evidence="7" id="KW-1185">Reference proteome</keyword>
<dbReference type="PANTHER" id="PTHR36307">
    <property type="entry name" value="FLAGELLA BASAL BODY P-RING FORMATION PROTEIN FLGA"/>
    <property type="match status" value="1"/>
</dbReference>
<keyword evidence="6" id="KW-0282">Flagellum</keyword>
<dbReference type="Gene3D" id="2.30.30.760">
    <property type="match status" value="1"/>
</dbReference>
<name>A0ABU1DCL4_9HYPH</name>
<dbReference type="RefSeq" id="WP_309389181.1">
    <property type="nucleotide sequence ID" value="NZ_JADBEO010000006.1"/>
</dbReference>
<keyword evidence="6" id="KW-0969">Cilium</keyword>
<proteinExistence type="predicted"/>
<sequence>MTRLLLALAASIAAFPALAGPTLKDEVVVSNDVVTVGDLFDHAEGLEGIALFRAPDPGQSGPLPAAAALAAARRAGVAGAEAGDVRQVFVTRLSREISAADITGSIVARAATDYGVDVDAVDVKLDGEVGPVHVPTSHTGPLQVTRFVADRQTGRFEASLAVAGTPRREEPIRVSGTAVETVEVATLSRPLDRGDLVAASDVRYDRRPKSQVGDAMAPSDVTGLAAKRPIREGQPLRAGDLARPQHVERGGFVTLVYATSGVSLSLKAKALASGAQGDVVSVQNIQSKRVVSGVVTGPSEVTVTSAVTTLARR</sequence>
<feature type="domain" description="SAF" evidence="5">
    <location>
        <begin position="182"/>
        <end position="242"/>
    </location>
</feature>
<feature type="chain" id="PRO_5047060441" evidence="4">
    <location>
        <begin position="20"/>
        <end position="313"/>
    </location>
</feature>
<accession>A0ABU1DCL4</accession>
<dbReference type="EMBL" id="JADBEO010000006">
    <property type="protein sequence ID" value="MDR4305844.1"/>
    <property type="molecule type" value="Genomic_DNA"/>
</dbReference>
<evidence type="ECO:0000259" key="5">
    <source>
        <dbReference type="SMART" id="SM00858"/>
    </source>
</evidence>
<keyword evidence="6" id="KW-0966">Cell projection</keyword>
<comment type="caution">
    <text evidence="6">The sequence shown here is derived from an EMBL/GenBank/DDBJ whole genome shotgun (WGS) entry which is preliminary data.</text>
</comment>
<dbReference type="NCBIfam" id="TIGR03170">
    <property type="entry name" value="flgA_cterm"/>
    <property type="match status" value="1"/>
</dbReference>
<dbReference type="CDD" id="cd11614">
    <property type="entry name" value="SAF_CpaB_FlgA_like"/>
    <property type="match status" value="1"/>
</dbReference>
<dbReference type="InterPro" id="IPR039246">
    <property type="entry name" value="Flagellar_FlgA"/>
</dbReference>
<protein>
    <submittedName>
        <fullName evidence="6">Flagellar basal body P-ring formation protein FlgA</fullName>
    </submittedName>
</protein>
<dbReference type="Pfam" id="PF13144">
    <property type="entry name" value="ChapFlgA"/>
    <property type="match status" value="1"/>
</dbReference>
<evidence type="ECO:0000313" key="6">
    <source>
        <dbReference type="EMBL" id="MDR4305844.1"/>
    </source>
</evidence>
<feature type="signal peptide" evidence="4">
    <location>
        <begin position="1"/>
        <end position="19"/>
    </location>
</feature>
<evidence type="ECO:0000256" key="3">
    <source>
        <dbReference type="ARBA" id="ARBA00022764"/>
    </source>
</evidence>
<evidence type="ECO:0000256" key="4">
    <source>
        <dbReference type="SAM" id="SignalP"/>
    </source>
</evidence>
<comment type="subcellular location">
    <subcellularLocation>
        <location evidence="1">Periplasm</location>
    </subcellularLocation>
</comment>
<keyword evidence="2 4" id="KW-0732">Signal</keyword>
<dbReference type="InterPro" id="IPR013974">
    <property type="entry name" value="SAF"/>
</dbReference>
<evidence type="ECO:0000256" key="1">
    <source>
        <dbReference type="ARBA" id="ARBA00004418"/>
    </source>
</evidence>
<gene>
    <name evidence="6" type="primary">flgA</name>
    <name evidence="6" type="ORF">IHQ68_04285</name>
</gene>
<dbReference type="Gene3D" id="3.90.1210.10">
    <property type="entry name" value="Antifreeze-like/N-acetylneuraminic acid synthase C-terminal domain"/>
    <property type="match status" value="1"/>
</dbReference>